<dbReference type="AlphaFoldDB" id="A0AA39M8D5"/>
<dbReference type="GO" id="GO:0003714">
    <property type="term" value="F:transcription corepressor activity"/>
    <property type="evidence" value="ECO:0007669"/>
    <property type="project" value="InterPro"/>
</dbReference>
<evidence type="ECO:0000256" key="5">
    <source>
        <dbReference type="ARBA" id="ARBA00038772"/>
    </source>
</evidence>
<feature type="region of interest" description="Disordered" evidence="8">
    <location>
        <begin position="1"/>
        <end position="27"/>
    </location>
</feature>
<evidence type="ECO:0000313" key="9">
    <source>
        <dbReference type="EMBL" id="KAK0424294.1"/>
    </source>
</evidence>
<keyword evidence="10" id="KW-1185">Reference proteome</keyword>
<dbReference type="GO" id="GO:0005634">
    <property type="term" value="C:nucleus"/>
    <property type="evidence" value="ECO:0007669"/>
    <property type="project" value="UniProtKB-SubCell"/>
</dbReference>
<evidence type="ECO:0000256" key="3">
    <source>
        <dbReference type="ARBA" id="ARBA00023242"/>
    </source>
</evidence>
<accession>A0AA39M8D5</accession>
<dbReference type="GO" id="GO:0070370">
    <property type="term" value="P:cellular heat acclimation"/>
    <property type="evidence" value="ECO:0007669"/>
    <property type="project" value="TreeGrafter"/>
</dbReference>
<dbReference type="EMBL" id="JAUCMV010000001">
    <property type="protein sequence ID" value="KAK0424294.1"/>
    <property type="molecule type" value="Genomic_DNA"/>
</dbReference>
<organism evidence="9 10">
    <name type="scientific">Steinernema hermaphroditum</name>
    <dbReference type="NCBI Taxonomy" id="289476"/>
    <lineage>
        <taxon>Eukaryota</taxon>
        <taxon>Metazoa</taxon>
        <taxon>Ecdysozoa</taxon>
        <taxon>Nematoda</taxon>
        <taxon>Chromadorea</taxon>
        <taxon>Rhabditida</taxon>
        <taxon>Tylenchina</taxon>
        <taxon>Panagrolaimomorpha</taxon>
        <taxon>Strongyloidoidea</taxon>
        <taxon>Steinernematidae</taxon>
        <taxon>Steinernema</taxon>
    </lineage>
</organism>
<name>A0AA39M8D5_9BILA</name>
<sequence length="80" mass="8811">MDNNASTAKPEEPKVSAASDPKGMDDFSNLIQGLLQQTQDRFQNLSDQIIGRIDDMSKRIDDLEKNISDLMAQAGVEGDQ</sequence>
<evidence type="ECO:0000256" key="4">
    <source>
        <dbReference type="ARBA" id="ARBA00037689"/>
    </source>
</evidence>
<evidence type="ECO:0000313" key="10">
    <source>
        <dbReference type="Proteomes" id="UP001175271"/>
    </source>
</evidence>
<dbReference type="Pfam" id="PF06825">
    <property type="entry name" value="HSBP1"/>
    <property type="match status" value="1"/>
</dbReference>
<dbReference type="FunFam" id="1.20.5.430:FF:000002">
    <property type="entry name" value="Heat shock factor-binding protein 1"/>
    <property type="match status" value="1"/>
</dbReference>
<evidence type="ECO:0000256" key="7">
    <source>
        <dbReference type="SAM" id="Coils"/>
    </source>
</evidence>
<comment type="subunit">
    <text evidence="5">Homohexamer. Associates with heptad repeats of HSF1 trimers and probably also HSF1 monomers, and with HSP70. Association with HSF1 trimers and HSP70 coincides with attenuation of heat shock response and the conversion of HSF1 trimer to monomer.</text>
</comment>
<comment type="function">
    <text evidence="4">Negative regulator of the heat shock response. Negatively affects HSF1 DNA-binding activity. May have a role in the suppression of the activation of the stress response during the aging process.</text>
</comment>
<evidence type="ECO:0000256" key="2">
    <source>
        <dbReference type="ARBA" id="ARBA00006349"/>
    </source>
</evidence>
<protein>
    <recommendedName>
        <fullName evidence="6">Heat shock factor-binding protein 1</fullName>
    </recommendedName>
</protein>
<evidence type="ECO:0000256" key="6">
    <source>
        <dbReference type="ARBA" id="ARBA00039223"/>
    </source>
</evidence>
<comment type="similarity">
    <text evidence="2">Belongs to the HSBP1 family.</text>
</comment>
<gene>
    <name evidence="9" type="ORF">QR680_008597</name>
</gene>
<evidence type="ECO:0000256" key="1">
    <source>
        <dbReference type="ARBA" id="ARBA00004123"/>
    </source>
</evidence>
<comment type="subcellular location">
    <subcellularLocation>
        <location evidence="1">Nucleus</location>
    </subcellularLocation>
</comment>
<dbReference type="GO" id="GO:0005829">
    <property type="term" value="C:cytosol"/>
    <property type="evidence" value="ECO:0007669"/>
    <property type="project" value="TreeGrafter"/>
</dbReference>
<feature type="coiled-coil region" evidence="7">
    <location>
        <begin position="46"/>
        <end position="73"/>
    </location>
</feature>
<dbReference type="Gene3D" id="1.20.5.430">
    <property type="match status" value="1"/>
</dbReference>
<dbReference type="Proteomes" id="UP001175271">
    <property type="component" value="Unassembled WGS sequence"/>
</dbReference>
<proteinExistence type="inferred from homology"/>
<dbReference type="PANTHER" id="PTHR19424:SF0">
    <property type="entry name" value="HEAT SHOCK FACTOR BINDING PROTEIN 1"/>
    <property type="match status" value="1"/>
</dbReference>
<keyword evidence="7" id="KW-0175">Coiled coil</keyword>
<dbReference type="PANTHER" id="PTHR19424">
    <property type="entry name" value="HEAT SHOCK FACTOR BINDING PROTEIN 1"/>
    <property type="match status" value="1"/>
</dbReference>
<reference evidence="9" key="1">
    <citation type="submission" date="2023-06" db="EMBL/GenBank/DDBJ databases">
        <title>Genomic analysis of the entomopathogenic nematode Steinernema hermaphroditum.</title>
        <authorList>
            <person name="Schwarz E.M."/>
            <person name="Heppert J.K."/>
            <person name="Baniya A."/>
            <person name="Schwartz H.T."/>
            <person name="Tan C.-H."/>
            <person name="Antoshechkin I."/>
            <person name="Sternberg P.W."/>
            <person name="Goodrich-Blair H."/>
            <person name="Dillman A.R."/>
        </authorList>
    </citation>
    <scope>NUCLEOTIDE SEQUENCE</scope>
    <source>
        <strain evidence="9">PS9179</strain>
        <tissue evidence="9">Whole animal</tissue>
    </source>
</reference>
<keyword evidence="3" id="KW-0539">Nucleus</keyword>
<evidence type="ECO:0000256" key="8">
    <source>
        <dbReference type="SAM" id="MobiDB-lite"/>
    </source>
</evidence>
<comment type="caution">
    <text evidence="9">The sequence shown here is derived from an EMBL/GenBank/DDBJ whole genome shotgun (WGS) entry which is preliminary data.</text>
</comment>
<dbReference type="InterPro" id="IPR009643">
    <property type="entry name" value="HS1-bd"/>
</dbReference>